<name>A0ABR4QTF5_9CEST</name>
<evidence type="ECO:0000256" key="3">
    <source>
        <dbReference type="ARBA" id="ARBA00023163"/>
    </source>
</evidence>
<comment type="subcellular location">
    <subcellularLocation>
        <location evidence="5">Nucleus</location>
    </subcellularLocation>
</comment>
<feature type="region of interest" description="Disordered" evidence="6">
    <location>
        <begin position="61"/>
        <end position="89"/>
    </location>
</feature>
<gene>
    <name evidence="9" type="ORF">TcWFU_008979</name>
</gene>
<evidence type="ECO:0000259" key="8">
    <source>
        <dbReference type="PROSITE" id="PS50252"/>
    </source>
</evidence>
<dbReference type="SUPFAM" id="SSF49417">
    <property type="entry name" value="p53-like transcription factors"/>
    <property type="match status" value="1"/>
</dbReference>
<dbReference type="PROSITE" id="PS50252">
    <property type="entry name" value="TBOX_3"/>
    <property type="match status" value="1"/>
</dbReference>
<keyword evidence="7" id="KW-1133">Transmembrane helix</keyword>
<evidence type="ECO:0000256" key="1">
    <source>
        <dbReference type="ARBA" id="ARBA00023015"/>
    </source>
</evidence>
<comment type="caution">
    <text evidence="9">The sequence shown here is derived from an EMBL/GenBank/DDBJ whole genome shotgun (WGS) entry which is preliminary data.</text>
</comment>
<keyword evidence="4 5" id="KW-0539">Nucleus</keyword>
<reference evidence="9 10" key="1">
    <citation type="journal article" date="2022" name="Front. Cell. Infect. Microbiol.">
        <title>The Genomes of Two Strains of Taenia crassiceps the Animal Model for the Study of Human Cysticercosis.</title>
        <authorList>
            <person name="Bobes R.J."/>
            <person name="Estrada K."/>
            <person name="Rios-Valencia D.G."/>
            <person name="Calderon-Gallegos A."/>
            <person name="de la Torre P."/>
            <person name="Carrero J.C."/>
            <person name="Sanchez-Flores A."/>
            <person name="Laclette J.P."/>
        </authorList>
    </citation>
    <scope>NUCLEOTIDE SEQUENCE [LARGE SCALE GENOMIC DNA]</scope>
    <source>
        <strain evidence="9">WFUcys</strain>
    </source>
</reference>
<evidence type="ECO:0000256" key="5">
    <source>
        <dbReference type="PROSITE-ProRule" id="PRU00201"/>
    </source>
</evidence>
<evidence type="ECO:0000313" key="10">
    <source>
        <dbReference type="Proteomes" id="UP001651158"/>
    </source>
</evidence>
<dbReference type="InterPro" id="IPR046360">
    <property type="entry name" value="T-box_DNA-bd"/>
</dbReference>
<proteinExistence type="predicted"/>
<keyword evidence="7" id="KW-0812">Transmembrane</keyword>
<evidence type="ECO:0000313" key="9">
    <source>
        <dbReference type="EMBL" id="KAL5112845.1"/>
    </source>
</evidence>
<feature type="compositionally biased region" description="Basic and acidic residues" evidence="6">
    <location>
        <begin position="61"/>
        <end position="70"/>
    </location>
</feature>
<keyword evidence="7" id="KW-0472">Membrane</keyword>
<accession>A0ABR4QTF5</accession>
<evidence type="ECO:0000256" key="2">
    <source>
        <dbReference type="ARBA" id="ARBA00023125"/>
    </source>
</evidence>
<keyword evidence="2 5" id="KW-0238">DNA-binding</keyword>
<comment type="caution">
    <text evidence="5">Lacks conserved residue(s) required for the propagation of feature annotation.</text>
</comment>
<feature type="compositionally biased region" description="Polar residues" evidence="6">
    <location>
        <begin position="21"/>
        <end position="30"/>
    </location>
</feature>
<feature type="domain" description="T-box" evidence="8">
    <location>
        <begin position="353"/>
        <end position="383"/>
    </location>
</feature>
<protein>
    <recommendedName>
        <fullName evidence="8">T-box domain-containing protein</fullName>
    </recommendedName>
</protein>
<dbReference type="Gene3D" id="2.60.40.820">
    <property type="entry name" value="Transcription factor, T-box"/>
    <property type="match status" value="1"/>
</dbReference>
<dbReference type="EMBL" id="JAKROA010000001">
    <property type="protein sequence ID" value="KAL5112845.1"/>
    <property type="molecule type" value="Genomic_DNA"/>
</dbReference>
<dbReference type="InterPro" id="IPR036960">
    <property type="entry name" value="T-box_sf"/>
</dbReference>
<dbReference type="InterPro" id="IPR008967">
    <property type="entry name" value="p53-like_TF_DNA-bd_sf"/>
</dbReference>
<feature type="region of interest" description="Disordered" evidence="6">
    <location>
        <begin position="106"/>
        <end position="156"/>
    </location>
</feature>
<dbReference type="Proteomes" id="UP001651158">
    <property type="component" value="Unassembled WGS sequence"/>
</dbReference>
<dbReference type="Pfam" id="PF00907">
    <property type="entry name" value="T-box"/>
    <property type="match status" value="1"/>
</dbReference>
<keyword evidence="3" id="KW-0804">Transcription</keyword>
<keyword evidence="1" id="KW-0805">Transcription regulation</keyword>
<evidence type="ECO:0000256" key="6">
    <source>
        <dbReference type="SAM" id="MobiDB-lite"/>
    </source>
</evidence>
<evidence type="ECO:0000256" key="7">
    <source>
        <dbReference type="SAM" id="Phobius"/>
    </source>
</evidence>
<organism evidence="9 10">
    <name type="scientific">Taenia crassiceps</name>
    <dbReference type="NCBI Taxonomy" id="6207"/>
    <lineage>
        <taxon>Eukaryota</taxon>
        <taxon>Metazoa</taxon>
        <taxon>Spiralia</taxon>
        <taxon>Lophotrochozoa</taxon>
        <taxon>Platyhelminthes</taxon>
        <taxon>Cestoda</taxon>
        <taxon>Eucestoda</taxon>
        <taxon>Cyclophyllidea</taxon>
        <taxon>Taeniidae</taxon>
        <taxon>Taenia</taxon>
    </lineage>
</organism>
<feature type="transmembrane region" description="Helical" evidence="7">
    <location>
        <begin position="341"/>
        <end position="362"/>
    </location>
</feature>
<evidence type="ECO:0000256" key="4">
    <source>
        <dbReference type="ARBA" id="ARBA00023242"/>
    </source>
</evidence>
<feature type="region of interest" description="Disordered" evidence="6">
    <location>
        <begin position="16"/>
        <end position="38"/>
    </location>
</feature>
<keyword evidence="10" id="KW-1185">Reference proteome</keyword>
<sequence length="397" mass="42590">MGGGVAGCGGALWLRPVGEGSRTSTSSQQGERGARLQRTRFPSVHSAGVLCDVVLSGDYHPRSTRVSESKTHHRPSLFSPPPSADVASFPTHRSLPALARAALARGLPRGSPSPPVPSDCHKDKARKNAAQSRKEKGISTADKSFPAPESGLREQSCNVEKARGNTNNRFLTNRSSAEVTTSATCAMCTAVMIEEAATDEGHFVVPHAQVTTGTTYLTIITSGTLVHHIPPPCPPIVATGKKVVLWIDVDLSSKSPPSCKTSKPIPCPPASTTEVQRILALCKREVSETSLVLLGQLACKAVIAGYEATRLRDYRVVSVRVQSPPPREVPTDANIARRGSIWLLIVLLCVIAKVEFVTVTAYQDRRITELKVGTNAHAAGFRYQPNSPWITRLSLCQ</sequence>